<dbReference type="SUPFAM" id="SSF53187">
    <property type="entry name" value="Zn-dependent exopeptidases"/>
    <property type="match status" value="1"/>
</dbReference>
<evidence type="ECO:0000313" key="10">
    <source>
        <dbReference type="Proteomes" id="UP000242733"/>
    </source>
</evidence>
<dbReference type="InterPro" id="IPR050178">
    <property type="entry name" value="AspA/AstE_fam"/>
</dbReference>
<feature type="binding site" evidence="6">
    <location>
        <position position="14"/>
    </location>
    <ligand>
        <name>Zn(2+)</name>
        <dbReference type="ChEBI" id="CHEBI:29105"/>
    </ligand>
</feature>
<dbReference type="InterPro" id="IPR007036">
    <property type="entry name" value="Aste_AspA_hybrid_dom"/>
</dbReference>
<keyword evidence="2 6" id="KW-0479">Metal-binding</keyword>
<dbReference type="GO" id="GO:0016788">
    <property type="term" value="F:hydrolase activity, acting on ester bonds"/>
    <property type="evidence" value="ECO:0007669"/>
    <property type="project" value="InterPro"/>
</dbReference>
<dbReference type="PANTHER" id="PTHR15162">
    <property type="entry name" value="ASPARTOACYLASE"/>
    <property type="match status" value="1"/>
</dbReference>
<feature type="domain" description="Succinylglutamate desuccinylase/Aspartoacylase catalytic" evidence="8">
    <location>
        <begin position="4"/>
        <end position="193"/>
    </location>
</feature>
<dbReference type="PANTHER" id="PTHR15162:SF7">
    <property type="entry name" value="SUCCINYLGLUTAMATE DESUCCINYLASE"/>
    <property type="match status" value="1"/>
</dbReference>
<dbReference type="GO" id="GO:0046872">
    <property type="term" value="F:metal ion binding"/>
    <property type="evidence" value="ECO:0007669"/>
    <property type="project" value="UniProtKB-KW"/>
</dbReference>
<dbReference type="Pfam" id="PF04952">
    <property type="entry name" value="AstE_AspA_hybrid"/>
    <property type="match status" value="1"/>
</dbReference>
<evidence type="ECO:0000256" key="6">
    <source>
        <dbReference type="PIRSR" id="PIRSR018001-3"/>
    </source>
</evidence>
<dbReference type="GO" id="GO:0005829">
    <property type="term" value="C:cytosol"/>
    <property type="evidence" value="ECO:0007669"/>
    <property type="project" value="TreeGrafter"/>
</dbReference>
<gene>
    <name evidence="9" type="ORF">CSA61_00200</name>
</gene>
<dbReference type="InterPro" id="IPR055438">
    <property type="entry name" value="AstE_AspA_cat"/>
</dbReference>
<feature type="domain" description="AstE/AspA barrel-sandwich hybrid" evidence="7">
    <location>
        <begin position="210"/>
        <end position="288"/>
    </location>
</feature>
<evidence type="ECO:0000259" key="8">
    <source>
        <dbReference type="Pfam" id="PF24827"/>
    </source>
</evidence>
<comment type="caution">
    <text evidence="9">The sequence shown here is derived from an EMBL/GenBank/DDBJ whole genome shotgun (WGS) entry which is preliminary data.</text>
</comment>
<dbReference type="Pfam" id="PF24827">
    <property type="entry name" value="AstE_AspA_cat"/>
    <property type="match status" value="1"/>
</dbReference>
<evidence type="ECO:0000256" key="3">
    <source>
        <dbReference type="ARBA" id="ARBA00022801"/>
    </source>
</evidence>
<comment type="similarity">
    <text evidence="1">Belongs to the AspA/AstE family. Aspartoacylase subfamily.</text>
</comment>
<evidence type="ECO:0000256" key="2">
    <source>
        <dbReference type="ARBA" id="ARBA00022723"/>
    </source>
</evidence>
<evidence type="ECO:0000259" key="7">
    <source>
        <dbReference type="Pfam" id="PF04952"/>
    </source>
</evidence>
<organism evidence="9 10">
    <name type="scientific">Neptuniibacter caesariensis</name>
    <dbReference type="NCBI Taxonomy" id="207954"/>
    <lineage>
        <taxon>Bacteria</taxon>
        <taxon>Pseudomonadati</taxon>
        <taxon>Pseudomonadota</taxon>
        <taxon>Gammaproteobacteria</taxon>
        <taxon>Oceanospirillales</taxon>
        <taxon>Oceanospirillaceae</taxon>
        <taxon>Neptuniibacter</taxon>
    </lineage>
</organism>
<dbReference type="PIRSF" id="PIRSF018001">
    <property type="entry name" value="Aspartoacylase"/>
    <property type="match status" value="1"/>
</dbReference>
<dbReference type="Gene3D" id="3.40.630.10">
    <property type="entry name" value="Zn peptidases"/>
    <property type="match status" value="1"/>
</dbReference>
<accession>A0A2G6JC36</accession>
<proteinExistence type="inferred from homology"/>
<dbReference type="Proteomes" id="UP000242733">
    <property type="component" value="Unassembled WGS sequence"/>
</dbReference>
<feature type="active site" description="Proton donor/acceptor" evidence="5">
    <location>
        <position position="165"/>
    </location>
</feature>
<dbReference type="CDD" id="cd06909">
    <property type="entry name" value="M14_ASPA"/>
    <property type="match status" value="1"/>
</dbReference>
<evidence type="ECO:0000256" key="1">
    <source>
        <dbReference type="ARBA" id="ARBA00006173"/>
    </source>
</evidence>
<dbReference type="GO" id="GO:0016811">
    <property type="term" value="F:hydrolase activity, acting on carbon-nitrogen (but not peptide) bonds, in linear amides"/>
    <property type="evidence" value="ECO:0007669"/>
    <property type="project" value="InterPro"/>
</dbReference>
<reference evidence="9 10" key="1">
    <citation type="submission" date="2017-10" db="EMBL/GenBank/DDBJ databases">
        <title>Novel microbial diversity and functional potential in the marine mammal oral microbiome.</title>
        <authorList>
            <person name="Dudek N.K."/>
            <person name="Sun C.L."/>
            <person name="Burstein D."/>
            <person name="Kantor R.S."/>
            <person name="Aliaga Goltsman D.S."/>
            <person name="Bik E.M."/>
            <person name="Thomas B.C."/>
            <person name="Banfield J.F."/>
            <person name="Relman D.A."/>
        </authorList>
    </citation>
    <scope>NUCLEOTIDE SEQUENCE [LARGE SCALE GENOMIC DNA]</scope>
    <source>
        <strain evidence="9">DOLJORAL78_49_30</strain>
    </source>
</reference>
<protein>
    <submittedName>
        <fullName evidence="9">Aspartoacylase</fullName>
    </submittedName>
</protein>
<dbReference type="InterPro" id="IPR016708">
    <property type="entry name" value="Aspartoacylase"/>
</dbReference>
<evidence type="ECO:0000256" key="4">
    <source>
        <dbReference type="ARBA" id="ARBA00022833"/>
    </source>
</evidence>
<name>A0A2G6JC36_NEPCE</name>
<sequence>MAEIQRVLVVGGTHGNEKTGIQCVRALNRNIDQFSARSYTLETLLANTSAIEKNCRYIEQDLNRCFSNALLNGLPQNIEQSRAQEINKHYGPKGDNSATDWIIDLHTTTTNMGLTLVVHQNDKAAIQMAAYIQQRVPEAVIFYEDRDPAADNFLGSIAKHSLLIEVGPVPQGLLRWDIFQLTQTGLFHALDFIELYNTGEVPALPEVLLTYEFIEKLHLPRDKAGEICGMIHPAVQDKDYQQLNPGDPLFITDEGETICYDGDEQVYTAFVNEAAYYDQAHGLSLMRKKTLCI</sequence>
<keyword evidence="4 6" id="KW-0862">Zinc</keyword>
<keyword evidence="3" id="KW-0378">Hydrolase</keyword>
<dbReference type="EMBL" id="PDSG01000002">
    <property type="protein sequence ID" value="PIE20900.1"/>
    <property type="molecule type" value="Genomic_DNA"/>
</dbReference>
<dbReference type="Gene3D" id="2.20.25.160">
    <property type="match status" value="1"/>
</dbReference>
<dbReference type="AlphaFoldDB" id="A0A2G6JC36"/>
<dbReference type="NCBIfam" id="NF002601">
    <property type="entry name" value="PRK02259.1"/>
    <property type="match status" value="1"/>
</dbReference>
<dbReference type="HAMAP" id="MF_00704">
    <property type="entry name" value="Aspartoacylase"/>
    <property type="match status" value="1"/>
</dbReference>
<feature type="binding site" evidence="6">
    <location>
        <position position="17"/>
    </location>
    <ligand>
        <name>Zn(2+)</name>
        <dbReference type="ChEBI" id="CHEBI:29105"/>
    </ligand>
</feature>
<evidence type="ECO:0000256" key="5">
    <source>
        <dbReference type="PIRSR" id="PIRSR018001-1"/>
    </source>
</evidence>
<comment type="cofactor">
    <cofactor evidence="6">
        <name>Zn(2+)</name>
        <dbReference type="ChEBI" id="CHEBI:29105"/>
    </cofactor>
    <text evidence="6">Binds 1 zinc ion per subunit.</text>
</comment>
<evidence type="ECO:0000313" key="9">
    <source>
        <dbReference type="EMBL" id="PIE20900.1"/>
    </source>
</evidence>
<feature type="binding site" evidence="6">
    <location>
        <position position="106"/>
    </location>
    <ligand>
        <name>Zn(2+)</name>
        <dbReference type="ChEBI" id="CHEBI:29105"/>
    </ligand>
</feature>